<organism evidence="3 4">
    <name type="scientific">Fusarium oxysporum f. sp. lycopersici (strain 4287 / CBS 123668 / FGSC 9935 / NRRL 34936)</name>
    <name type="common">Fusarium vascular wilt of tomato</name>
    <dbReference type="NCBI Taxonomy" id="426428"/>
    <lineage>
        <taxon>Eukaryota</taxon>
        <taxon>Fungi</taxon>
        <taxon>Dikarya</taxon>
        <taxon>Ascomycota</taxon>
        <taxon>Pezizomycotina</taxon>
        <taxon>Sordariomycetes</taxon>
        <taxon>Hypocreomycetidae</taxon>
        <taxon>Hypocreales</taxon>
        <taxon>Nectriaceae</taxon>
        <taxon>Fusarium</taxon>
        <taxon>Fusarium oxysporum species complex</taxon>
    </lineage>
</organism>
<feature type="chain" id="PRO_5010621161" evidence="1">
    <location>
        <begin position="18"/>
        <end position="53"/>
    </location>
</feature>
<accession>A0A0J9W8F6</accession>
<protein>
    <submittedName>
        <fullName evidence="3">Uncharacterized protein</fullName>
    </submittedName>
</protein>
<dbReference type="GeneID" id="28963266"/>
<feature type="signal peptide" evidence="1">
    <location>
        <begin position="1"/>
        <end position="17"/>
    </location>
</feature>
<dbReference type="RefSeq" id="XP_018257559.1">
    <property type="nucleotide sequence ID" value="XM_018403003.1"/>
</dbReference>
<sequence>MRFNVLALLACIAIAAPAPQDQCPANAPAGTVCCYDNVIGKCHGPGQIYNICE</sequence>
<evidence type="ECO:0000313" key="4">
    <source>
        <dbReference type="Proteomes" id="UP000009097"/>
    </source>
</evidence>
<dbReference type="GeneID" id="28963293"/>
<evidence type="ECO:0000313" key="3">
    <source>
        <dbReference type="EMBL" id="KNB19514.1"/>
    </source>
</evidence>
<keyword evidence="1" id="KW-0732">Signal</keyword>
<dbReference type="AlphaFoldDB" id="A0A0J9W8F6"/>
<name>A0A0J9W8F6_FUSO4</name>
<dbReference type="VEuPathDB" id="FungiDB:FOXG_22560"/>
<dbReference type="RefSeq" id="XP_018257470.1">
    <property type="nucleotide sequence ID" value="XM_018402975.1"/>
</dbReference>
<dbReference type="EMBL" id="DS231732">
    <property type="protein sequence ID" value="KNB19425.1"/>
    <property type="molecule type" value="Genomic_DNA"/>
</dbReference>
<dbReference type="KEGG" id="fox:FOXG_22587"/>
<reference evidence="3" key="1">
    <citation type="submission" date="2007-04" db="EMBL/GenBank/DDBJ databases">
        <authorList>
            <consortium name="The Broad Institute Genome Sequencing Platform"/>
            <person name="Birren B."/>
            <person name="Lander E."/>
            <person name="Galagan J."/>
            <person name="Nusbaum C."/>
            <person name="Devon K."/>
            <person name="Ma L.-J."/>
            <person name="Jaffe D."/>
            <person name="Butler J."/>
            <person name="Alvarez P."/>
            <person name="Gnerre S."/>
            <person name="Grabherr M."/>
            <person name="Kleber M."/>
            <person name="Mauceli E."/>
            <person name="Brockman W."/>
            <person name="MacCallum I.A."/>
            <person name="Young S."/>
            <person name="LaButti K."/>
            <person name="DeCaprio D."/>
            <person name="Crawford M."/>
            <person name="Koehrsen M."/>
            <person name="Engels R."/>
            <person name="Montgomery P."/>
            <person name="Pearson M."/>
            <person name="Howarth C."/>
            <person name="Larson L."/>
            <person name="White J."/>
            <person name="O'Leary S."/>
            <person name="Kodira C."/>
            <person name="Zeng Q."/>
            <person name="Yandava C."/>
            <person name="Alvarado L."/>
            <person name="Kistler C."/>
            <person name="Shim W.-B."/>
            <person name="Kang S."/>
            <person name="Woloshuk C."/>
        </authorList>
    </citation>
    <scope>NUCLEOTIDE SEQUENCE</scope>
    <source>
        <strain evidence="3">4287</strain>
    </source>
</reference>
<evidence type="ECO:0000256" key="1">
    <source>
        <dbReference type="SAM" id="SignalP"/>
    </source>
</evidence>
<dbReference type="EMBL" id="DS231733">
    <property type="protein sequence ID" value="KNB19514.1"/>
    <property type="molecule type" value="Genomic_DNA"/>
</dbReference>
<dbReference type="VEuPathDB" id="FungiDB:FOXG_22587"/>
<evidence type="ECO:0000313" key="2">
    <source>
        <dbReference type="EMBL" id="KNB19425.1"/>
    </source>
</evidence>
<proteinExistence type="predicted"/>
<dbReference type="KEGG" id="fox:FOXG_22560"/>
<gene>
    <name evidence="2" type="ORF">FOXG_22560</name>
    <name evidence="3" type="ORF">FOXG_22587</name>
</gene>
<dbReference type="Proteomes" id="UP000009097">
    <property type="component" value="Unassembled WGS sequence"/>
</dbReference>
<reference evidence="3" key="2">
    <citation type="journal article" date="2010" name="Nature">
        <title>Comparative genomics reveals mobile pathogenicity chromosomes in Fusarium.</title>
        <authorList>
            <person name="Ma L.J."/>
            <person name="van der Does H.C."/>
            <person name="Borkovich K.A."/>
            <person name="Coleman J.J."/>
            <person name="Daboussi M.J."/>
            <person name="Di Pietro A."/>
            <person name="Dufresne M."/>
            <person name="Freitag M."/>
            <person name="Grabherr M."/>
            <person name="Henrissat B."/>
            <person name="Houterman P.M."/>
            <person name="Kang S."/>
            <person name="Shim W.B."/>
            <person name="Woloshuk C."/>
            <person name="Xie X."/>
            <person name="Xu J.R."/>
            <person name="Antoniw J."/>
            <person name="Baker S.E."/>
            <person name="Bluhm B.H."/>
            <person name="Breakspear A."/>
            <person name="Brown D.W."/>
            <person name="Butchko R.A."/>
            <person name="Chapman S."/>
            <person name="Coulson R."/>
            <person name="Coutinho P.M."/>
            <person name="Danchin E.G."/>
            <person name="Diener A."/>
            <person name="Gale L.R."/>
            <person name="Gardiner D.M."/>
            <person name="Goff S."/>
            <person name="Hammond-Kosack K.E."/>
            <person name="Hilburn K."/>
            <person name="Hua-Van A."/>
            <person name="Jonkers W."/>
            <person name="Kazan K."/>
            <person name="Kodira C.D."/>
            <person name="Koehrsen M."/>
            <person name="Kumar L."/>
            <person name="Lee Y.H."/>
            <person name="Li L."/>
            <person name="Manners J.M."/>
            <person name="Miranda-Saavedra D."/>
            <person name="Mukherjee M."/>
            <person name="Park G."/>
            <person name="Park J."/>
            <person name="Park S.Y."/>
            <person name="Proctor R.H."/>
            <person name="Regev A."/>
            <person name="Ruiz-Roldan M.C."/>
            <person name="Sain D."/>
            <person name="Sakthikumar S."/>
            <person name="Sykes S."/>
            <person name="Schwartz D.C."/>
            <person name="Turgeon B.G."/>
            <person name="Wapinski I."/>
            <person name="Yoder O."/>
            <person name="Young S."/>
            <person name="Zeng Q."/>
            <person name="Zhou S."/>
            <person name="Galagan J."/>
            <person name="Cuomo C.A."/>
            <person name="Kistler H.C."/>
            <person name="Rep M."/>
        </authorList>
    </citation>
    <scope>NUCLEOTIDE SEQUENCE [LARGE SCALE GENOMIC DNA]</scope>
    <source>
        <strain evidence="3">4287</strain>
    </source>
</reference>